<dbReference type="STRING" id="1550241.MA03_06395"/>
<evidence type="ECO:0000313" key="2">
    <source>
        <dbReference type="Proteomes" id="UP000067434"/>
    </source>
</evidence>
<dbReference type="RefSeq" id="WP_052884467.1">
    <property type="nucleotide sequence ID" value="NZ_CP009961.1"/>
</dbReference>
<accession>A0A0F7FID0</accession>
<dbReference type="PATRIC" id="fig|1550241.5.peg.1327"/>
<dbReference type="GO" id="GO:0016740">
    <property type="term" value="F:transferase activity"/>
    <property type="evidence" value="ECO:0007669"/>
    <property type="project" value="UniProtKB-KW"/>
</dbReference>
<dbReference type="PANTHER" id="PTHR36155:SF1">
    <property type="entry name" value="BLL5354 PROTEIN"/>
    <property type="match status" value="1"/>
</dbReference>
<dbReference type="EMBL" id="CP009961">
    <property type="protein sequence ID" value="AKG38954.1"/>
    <property type="molecule type" value="Genomic_DNA"/>
</dbReference>
<organism evidence="1 2">
    <name type="scientific">Infirmifilum uzonense</name>
    <dbReference type="NCBI Taxonomy" id="1550241"/>
    <lineage>
        <taxon>Archaea</taxon>
        <taxon>Thermoproteota</taxon>
        <taxon>Thermoprotei</taxon>
        <taxon>Thermofilales</taxon>
        <taxon>Thermofilaceae</taxon>
        <taxon>Infirmifilum</taxon>
    </lineage>
</organism>
<protein>
    <submittedName>
        <fullName evidence="1">Adenosine monophosphate-protein transferase</fullName>
    </submittedName>
</protein>
<dbReference type="Pfam" id="PF04008">
    <property type="entry name" value="Adenosine_kin"/>
    <property type="match status" value="1"/>
</dbReference>
<keyword evidence="2" id="KW-1185">Reference proteome</keyword>
<dbReference type="InterPro" id="IPR036902">
    <property type="entry name" value="Ta1353-like_sf"/>
</dbReference>
<dbReference type="HOGENOM" id="CLU_138382_0_0_2"/>
<dbReference type="InterPro" id="IPR007153">
    <property type="entry name" value="Adenosine_kinase"/>
</dbReference>
<dbReference type="Proteomes" id="UP000067434">
    <property type="component" value="Chromosome"/>
</dbReference>
<dbReference type="AlphaFoldDB" id="A0A0F7FID0"/>
<keyword evidence="1" id="KW-0808">Transferase</keyword>
<dbReference type="KEGG" id="thf:MA03_06395"/>
<gene>
    <name evidence="1" type="ORF">MA03_06395</name>
</gene>
<dbReference type="OrthoDB" id="371841at2157"/>
<name>A0A0F7FID0_9CREN</name>
<dbReference type="Gene3D" id="3.40.1520.10">
    <property type="entry name" value="Ta1353-like"/>
    <property type="match status" value="1"/>
</dbReference>
<reference evidence="1 2" key="1">
    <citation type="journal article" date="2015" name="Stand. Genomic Sci.">
        <title>Complete genome sequence of and proposal of Thermofilum uzonense sp. nov. a novel hyperthermophilic crenarchaeon and emended description of the genus Thermofilum.</title>
        <authorList>
            <person name="Toshchakov S.V."/>
            <person name="Korzhenkov A.A."/>
            <person name="Samarov N.I."/>
            <person name="Mazunin I.O."/>
            <person name="Mozhey O.I."/>
            <person name="Shmyr I.S."/>
            <person name="Derbikova K.S."/>
            <person name="Taranov E.A."/>
            <person name="Dominova I.N."/>
            <person name="Bonch-Osmolovskaya E.A."/>
            <person name="Patrushev M.V."/>
            <person name="Podosokorskaya O.A."/>
            <person name="Kublanov I.V."/>
        </authorList>
    </citation>
    <scope>NUCLEOTIDE SEQUENCE [LARGE SCALE GENOMIC DNA]</scope>
    <source>
        <strain evidence="1 2">1807-2</strain>
    </source>
</reference>
<dbReference type="SUPFAM" id="SSF103165">
    <property type="entry name" value="Ta1353-like"/>
    <property type="match status" value="1"/>
</dbReference>
<dbReference type="PANTHER" id="PTHR36155">
    <property type="entry name" value="BLL5354 PROTEIN"/>
    <property type="match status" value="1"/>
</dbReference>
<evidence type="ECO:0000313" key="1">
    <source>
        <dbReference type="EMBL" id="AKG38954.1"/>
    </source>
</evidence>
<dbReference type="GeneID" id="25401844"/>
<proteinExistence type="predicted"/>
<sequence length="165" mass="18205">MNNGVKIEIIDMILPEKSNIIIGQTHFIKSVEDIAEAVVTSVPGIKFGLAFNEASGDRLIRWDGNDEELKNAAIQNAQRIGAGHVFVLLIRDAWPINVLSKLRNIDEIAHIFCATANPVQVIVAETVQGRGVLGVIDGYTVVGVETETDKRKRIEFLRKIGYKRG</sequence>